<accession>A0A926G400</accession>
<dbReference type="InterPro" id="IPR052736">
    <property type="entry name" value="Stf3_sulfotransferase"/>
</dbReference>
<protein>
    <submittedName>
        <fullName evidence="1">Sulfotransferase</fullName>
    </submittedName>
</protein>
<dbReference type="Proteomes" id="UP000608594">
    <property type="component" value="Unassembled WGS sequence"/>
</dbReference>
<dbReference type="EMBL" id="JACOQL010000001">
    <property type="protein sequence ID" value="MBC9245263.1"/>
    <property type="molecule type" value="Genomic_DNA"/>
</dbReference>
<organism evidence="1 2">
    <name type="scientific">Paracoccus amoyensis</name>
    <dbReference type="NCBI Taxonomy" id="2760093"/>
    <lineage>
        <taxon>Bacteria</taxon>
        <taxon>Pseudomonadati</taxon>
        <taxon>Pseudomonadota</taxon>
        <taxon>Alphaproteobacteria</taxon>
        <taxon>Rhodobacterales</taxon>
        <taxon>Paracoccaceae</taxon>
        <taxon>Paracoccus</taxon>
    </lineage>
</organism>
<gene>
    <name evidence="1" type="ORF">H4P12_00715</name>
</gene>
<keyword evidence="2" id="KW-1185">Reference proteome</keyword>
<evidence type="ECO:0000313" key="1">
    <source>
        <dbReference type="EMBL" id="MBC9245263.1"/>
    </source>
</evidence>
<proteinExistence type="predicted"/>
<dbReference type="PANTHER" id="PTHR36451">
    <property type="entry name" value="PAPS-DEPENDENT SULFOTRANSFERASE STF3"/>
    <property type="match status" value="1"/>
</dbReference>
<dbReference type="SUPFAM" id="SSF52540">
    <property type="entry name" value="P-loop containing nucleoside triphosphate hydrolases"/>
    <property type="match status" value="1"/>
</dbReference>
<name>A0A926G400_9RHOB</name>
<dbReference type="AlphaFoldDB" id="A0A926G400"/>
<reference evidence="1" key="1">
    <citation type="submission" date="2020-08" db="EMBL/GenBank/DDBJ databases">
        <title>Paracoccus amoyensis sp. nov., isolated from the surface seawater at coast of Xiamen, Fujian.</title>
        <authorList>
            <person name="Lyu L."/>
        </authorList>
    </citation>
    <scope>NUCLEOTIDE SEQUENCE</scope>
    <source>
        <strain evidence="1">11-3</strain>
    </source>
</reference>
<sequence>MTGITAGKWLRLLADNRFRVSPAYWHRAAFITLASLSNSAFAMVEKLRFGRAIRHATIATPPLFILGHWRSGTTLLHDLLAQDDIQFNFPNTYQVVSPYTFLTTEGLLTRMFSWMVPPKRPMDNMALKFTSPQEDEFAPALMSLKSVYFGISFPDSTPDYEKHLTFRDTPSDEVARWKAALLLFCKKLSLNDDRALLLKSPPHTGRIRTLLEIFSDARFVHIHRDPYRVFQSQRHFFDTVCWHTYLQRPDLGAIDEGILQRYQTMYDAYFDDVSLIPKDRLCELRFDQLEADPVGQIGRVYEQLSLPGFAAFQPKLQRYVDTLDGYEKNDFGDLDAATKAIVAQRWRRNFDRWNYPV</sequence>
<evidence type="ECO:0000313" key="2">
    <source>
        <dbReference type="Proteomes" id="UP000608594"/>
    </source>
</evidence>
<comment type="caution">
    <text evidence="1">The sequence shown here is derived from an EMBL/GenBank/DDBJ whole genome shotgun (WGS) entry which is preliminary data.</text>
</comment>
<dbReference type="Gene3D" id="3.40.50.300">
    <property type="entry name" value="P-loop containing nucleotide triphosphate hydrolases"/>
    <property type="match status" value="1"/>
</dbReference>
<dbReference type="Pfam" id="PF13469">
    <property type="entry name" value="Sulfotransfer_3"/>
    <property type="match status" value="1"/>
</dbReference>
<dbReference type="InterPro" id="IPR027417">
    <property type="entry name" value="P-loop_NTPase"/>
</dbReference>
<dbReference type="RefSeq" id="WP_187791680.1">
    <property type="nucleotide sequence ID" value="NZ_JACOQL010000001.1"/>
</dbReference>
<dbReference type="PANTHER" id="PTHR36451:SF1">
    <property type="entry name" value="OMEGA-HYDROXY-BETA-DIHYDROMENAQUINONE-9 SULFOTRANSFERASE STF3"/>
    <property type="match status" value="1"/>
</dbReference>